<evidence type="ECO:0000313" key="5">
    <source>
        <dbReference type="EMBL" id="KAK6617392.1"/>
    </source>
</evidence>
<dbReference type="Proteomes" id="UP001372834">
    <property type="component" value="Unassembled WGS sequence"/>
</dbReference>
<proteinExistence type="predicted"/>
<organism evidence="5 6">
    <name type="scientific">Polyplax serrata</name>
    <name type="common">Common mouse louse</name>
    <dbReference type="NCBI Taxonomy" id="468196"/>
    <lineage>
        <taxon>Eukaryota</taxon>
        <taxon>Metazoa</taxon>
        <taxon>Ecdysozoa</taxon>
        <taxon>Arthropoda</taxon>
        <taxon>Hexapoda</taxon>
        <taxon>Insecta</taxon>
        <taxon>Pterygota</taxon>
        <taxon>Neoptera</taxon>
        <taxon>Paraneoptera</taxon>
        <taxon>Psocodea</taxon>
        <taxon>Troctomorpha</taxon>
        <taxon>Phthiraptera</taxon>
        <taxon>Anoplura</taxon>
        <taxon>Polyplacidae</taxon>
        <taxon>Polyplax</taxon>
    </lineage>
</organism>
<dbReference type="InterPro" id="IPR031167">
    <property type="entry name" value="G_OBG"/>
</dbReference>
<keyword evidence="1" id="KW-0547">Nucleotide-binding</keyword>
<evidence type="ECO:0000313" key="6">
    <source>
        <dbReference type="Proteomes" id="UP001372834"/>
    </source>
</evidence>
<dbReference type="PRINTS" id="PR00326">
    <property type="entry name" value="GTP1OBG"/>
</dbReference>
<gene>
    <name evidence="5" type="ORF">RUM43_014401</name>
</gene>
<feature type="domain" description="OBG-type G" evidence="3">
    <location>
        <begin position="162"/>
        <end position="358"/>
    </location>
</feature>
<dbReference type="Pfam" id="PF01926">
    <property type="entry name" value="MMR_HSR1"/>
    <property type="match status" value="1"/>
</dbReference>
<evidence type="ECO:0000256" key="1">
    <source>
        <dbReference type="ARBA" id="ARBA00022741"/>
    </source>
</evidence>
<dbReference type="InterPro" id="IPR027417">
    <property type="entry name" value="P-loop_NTPase"/>
</dbReference>
<dbReference type="Gene3D" id="2.70.210.12">
    <property type="entry name" value="GTP1/OBG domain"/>
    <property type="match status" value="1"/>
</dbReference>
<dbReference type="AlphaFoldDB" id="A0AAN8NIY2"/>
<dbReference type="EMBL" id="JAWJWE010000044">
    <property type="protein sequence ID" value="KAK6617392.1"/>
    <property type="molecule type" value="Genomic_DNA"/>
</dbReference>
<feature type="domain" description="Obg" evidence="4">
    <location>
        <begin position="24"/>
        <end position="161"/>
    </location>
</feature>
<dbReference type="Gene3D" id="3.40.50.300">
    <property type="entry name" value="P-loop containing nucleotide triphosphate hydrolases"/>
    <property type="match status" value="1"/>
</dbReference>
<dbReference type="CDD" id="cd01898">
    <property type="entry name" value="Obg"/>
    <property type="match status" value="1"/>
</dbReference>
<dbReference type="GO" id="GO:0042254">
    <property type="term" value="P:ribosome biogenesis"/>
    <property type="evidence" value="ECO:0007669"/>
    <property type="project" value="UniProtKB-UniRule"/>
</dbReference>
<evidence type="ECO:0000259" key="4">
    <source>
        <dbReference type="PROSITE" id="PS51883"/>
    </source>
</evidence>
<name>A0AAN8NIY2_POLSC</name>
<accession>A0AAN8NIY2</accession>
<protein>
    <recommendedName>
        <fullName evidence="7">GTP-binding protein 10</fullName>
    </recommendedName>
</protein>
<evidence type="ECO:0000259" key="3">
    <source>
        <dbReference type="PROSITE" id="PS51710"/>
    </source>
</evidence>
<dbReference type="SUPFAM" id="SSF52540">
    <property type="entry name" value="P-loop containing nucleoside triphosphate hydrolases"/>
    <property type="match status" value="1"/>
</dbReference>
<dbReference type="InterPro" id="IPR006073">
    <property type="entry name" value="GTP-bd"/>
</dbReference>
<evidence type="ECO:0000256" key="2">
    <source>
        <dbReference type="ARBA" id="ARBA00023134"/>
    </source>
</evidence>
<dbReference type="PANTHER" id="PTHR11702:SF43">
    <property type="entry name" value="GTP-BINDING PROTEIN 10"/>
    <property type="match status" value="1"/>
</dbReference>
<dbReference type="SUPFAM" id="SSF82051">
    <property type="entry name" value="Obg GTP-binding protein N-terminal domain"/>
    <property type="match status" value="1"/>
</dbReference>
<comment type="caution">
    <text evidence="5">The sequence shown here is derived from an EMBL/GenBank/DDBJ whole genome shotgun (WGS) entry which is preliminary data.</text>
</comment>
<dbReference type="PROSITE" id="PS51710">
    <property type="entry name" value="G_OBG"/>
    <property type="match status" value="1"/>
</dbReference>
<dbReference type="GO" id="GO:0005739">
    <property type="term" value="C:mitochondrion"/>
    <property type="evidence" value="ECO:0007669"/>
    <property type="project" value="TreeGrafter"/>
</dbReference>
<dbReference type="GO" id="GO:0005525">
    <property type="term" value="F:GTP binding"/>
    <property type="evidence" value="ECO:0007669"/>
    <property type="project" value="UniProtKB-KW"/>
</dbReference>
<evidence type="ECO:0008006" key="7">
    <source>
        <dbReference type="Google" id="ProtNLM"/>
    </source>
</evidence>
<dbReference type="Pfam" id="PF01018">
    <property type="entry name" value="GTP1_OBG"/>
    <property type="match status" value="1"/>
</dbReference>
<dbReference type="PANTHER" id="PTHR11702">
    <property type="entry name" value="DEVELOPMENTALLY REGULATED GTP-BINDING PROTEIN-RELATED"/>
    <property type="match status" value="1"/>
</dbReference>
<dbReference type="PROSITE" id="PS51883">
    <property type="entry name" value="OBG"/>
    <property type="match status" value="1"/>
</dbReference>
<dbReference type="InterPro" id="IPR036726">
    <property type="entry name" value="GTP1_OBG_dom_sf"/>
</dbReference>
<dbReference type="GO" id="GO:0003924">
    <property type="term" value="F:GTPase activity"/>
    <property type="evidence" value="ECO:0007669"/>
    <property type="project" value="InterPro"/>
</dbReference>
<keyword evidence="2" id="KW-0342">GTP-binding</keyword>
<reference evidence="5 6" key="1">
    <citation type="submission" date="2023-10" db="EMBL/GenBank/DDBJ databases">
        <title>Genomes of two closely related lineages of the louse Polyplax serrata with different host specificities.</title>
        <authorList>
            <person name="Martinu J."/>
            <person name="Tarabai H."/>
            <person name="Stefka J."/>
            <person name="Hypsa V."/>
        </authorList>
    </citation>
    <scope>NUCLEOTIDE SEQUENCE [LARGE SCALE GENOMIC DNA]</scope>
    <source>
        <strain evidence="5">HR10_N</strain>
    </source>
</reference>
<dbReference type="InterPro" id="IPR045086">
    <property type="entry name" value="OBG_GTPase"/>
</dbReference>
<sequence length="391" mass="43227">MDLSLSVNWTHLKSSRLRNMKNTKKFVDTVRLTVAGGAGGMGLPKYGGIGGRGGSVYVEAKPGIKMMTVWKKYMSKIVKAESGKDSKVMNIFATPGNDKIINVPVGVTVYDEFMRKIGELNQKGDKIVVAEGGPGGSPKSFPAFSGSKGHSQKITIDLKLIADVGLVGFPNAGKSTLLKAVSRAKPKIAAYAFTTLQPNIGVLEYPDFRKLTMADLPGLVEGASHDVGMGHEFLKHVERSSLLLMVVDIEGFQLTPQCPRRNCIESVILLNKELELYKSELLNKPAVLAINKMDLPGAPMAFQEYLPHLKNLSEYASRMPEELRPMYYLKFDEIVPISAKLYQPSVDKLKTVLRETIDKHFELSLAETMTKNEMEILKKLRKQNQILKLVS</sequence>
<dbReference type="InterPro" id="IPR006169">
    <property type="entry name" value="GTP1_OBG_dom"/>
</dbReference>